<feature type="domain" description="PASTA" evidence="6">
    <location>
        <begin position="630"/>
        <end position="694"/>
    </location>
</feature>
<dbReference type="Pfam" id="PF03717">
    <property type="entry name" value="PBP_dimer"/>
    <property type="match status" value="1"/>
</dbReference>
<dbReference type="PROSITE" id="PS51178">
    <property type="entry name" value="PASTA"/>
    <property type="match status" value="2"/>
</dbReference>
<dbReference type="Gene3D" id="3.30.10.20">
    <property type="match status" value="1"/>
</dbReference>
<keyword evidence="3 5" id="KW-0472">Membrane</keyword>
<accession>A0ABU0AS07</accession>
<dbReference type="Gene3D" id="3.40.710.10">
    <property type="entry name" value="DD-peptidase/beta-lactamase superfamily"/>
    <property type="match status" value="1"/>
</dbReference>
<dbReference type="CDD" id="cd06577">
    <property type="entry name" value="PASTA_pknB"/>
    <property type="match status" value="1"/>
</dbReference>
<dbReference type="SUPFAM" id="SSF56519">
    <property type="entry name" value="Penicillin binding protein dimerisation domain"/>
    <property type="match status" value="1"/>
</dbReference>
<evidence type="ECO:0000256" key="5">
    <source>
        <dbReference type="SAM" id="Phobius"/>
    </source>
</evidence>
<reference evidence="7 8" key="1">
    <citation type="submission" date="2023-07" db="EMBL/GenBank/DDBJ databases">
        <title>Genomic Encyclopedia of Type Strains, Phase IV (KMG-IV): sequencing the most valuable type-strain genomes for metagenomic binning, comparative biology and taxonomic classification.</title>
        <authorList>
            <person name="Goeker M."/>
        </authorList>
    </citation>
    <scope>NUCLEOTIDE SEQUENCE [LARGE SCALE GENOMIC DNA]</scope>
    <source>
        <strain evidence="7 8">DSM 22616</strain>
    </source>
</reference>
<feature type="compositionally biased region" description="Basic and acidic residues" evidence="4">
    <location>
        <begin position="759"/>
        <end position="779"/>
    </location>
</feature>
<gene>
    <name evidence="7" type="ORF">J2S72_000033</name>
</gene>
<comment type="subcellular location">
    <subcellularLocation>
        <location evidence="1">Membrane</location>
    </subcellularLocation>
</comment>
<dbReference type="InterPro" id="IPR001460">
    <property type="entry name" value="PCN-bd_Tpept"/>
</dbReference>
<dbReference type="InterPro" id="IPR012338">
    <property type="entry name" value="Beta-lactam/transpept-like"/>
</dbReference>
<proteinExistence type="inferred from homology"/>
<dbReference type="SMART" id="SM00740">
    <property type="entry name" value="PASTA"/>
    <property type="match status" value="2"/>
</dbReference>
<organism evidence="7 8">
    <name type="scientific">Peptoniphilus koenoeneniae</name>
    <dbReference type="NCBI Taxonomy" id="507751"/>
    <lineage>
        <taxon>Bacteria</taxon>
        <taxon>Bacillati</taxon>
        <taxon>Bacillota</taxon>
        <taxon>Tissierellia</taxon>
        <taxon>Tissierellales</taxon>
        <taxon>Peptoniphilaceae</taxon>
        <taxon>Peptoniphilus</taxon>
    </lineage>
</organism>
<evidence type="ECO:0000256" key="2">
    <source>
        <dbReference type="ARBA" id="ARBA00007171"/>
    </source>
</evidence>
<evidence type="ECO:0000313" key="7">
    <source>
        <dbReference type="EMBL" id="MDQ0274037.1"/>
    </source>
</evidence>
<dbReference type="Gene3D" id="3.90.1310.10">
    <property type="entry name" value="Penicillin-binding protein 2a (Domain 2)"/>
    <property type="match status" value="1"/>
</dbReference>
<dbReference type="PANTHER" id="PTHR30627:SF1">
    <property type="entry name" value="PEPTIDOGLYCAN D,D-TRANSPEPTIDASE FTSI"/>
    <property type="match status" value="1"/>
</dbReference>
<dbReference type="PANTHER" id="PTHR30627">
    <property type="entry name" value="PEPTIDOGLYCAN D,D-TRANSPEPTIDASE"/>
    <property type="match status" value="1"/>
</dbReference>
<feature type="region of interest" description="Disordered" evidence="4">
    <location>
        <begin position="756"/>
        <end position="791"/>
    </location>
</feature>
<dbReference type="Proteomes" id="UP001236559">
    <property type="component" value="Unassembled WGS sequence"/>
</dbReference>
<dbReference type="InterPro" id="IPR005311">
    <property type="entry name" value="PBP_dimer"/>
</dbReference>
<keyword evidence="8" id="KW-1185">Reference proteome</keyword>
<comment type="similarity">
    <text evidence="2">Belongs to the transpeptidase family.</text>
</comment>
<dbReference type="InterPro" id="IPR036138">
    <property type="entry name" value="PBP_dimer_sf"/>
</dbReference>
<dbReference type="EMBL" id="JAUSTN010000001">
    <property type="protein sequence ID" value="MDQ0274037.1"/>
    <property type="molecule type" value="Genomic_DNA"/>
</dbReference>
<dbReference type="SUPFAM" id="SSF54184">
    <property type="entry name" value="Penicillin-binding protein 2x (pbp-2x), c-terminal domain"/>
    <property type="match status" value="1"/>
</dbReference>
<evidence type="ECO:0000259" key="6">
    <source>
        <dbReference type="PROSITE" id="PS51178"/>
    </source>
</evidence>
<name>A0ABU0AS07_9FIRM</name>
<dbReference type="Pfam" id="PF00905">
    <property type="entry name" value="Transpeptidase"/>
    <property type="match status" value="1"/>
</dbReference>
<keyword evidence="5" id="KW-0812">Transmembrane</keyword>
<evidence type="ECO:0000313" key="8">
    <source>
        <dbReference type="Proteomes" id="UP001236559"/>
    </source>
</evidence>
<protein>
    <submittedName>
        <fullName evidence="7">Stage V sporulation protein D (Sporulation-specific penicillin-binding protein)</fullName>
    </submittedName>
</protein>
<dbReference type="InterPro" id="IPR005543">
    <property type="entry name" value="PASTA_dom"/>
</dbReference>
<evidence type="ECO:0000256" key="3">
    <source>
        <dbReference type="ARBA" id="ARBA00023136"/>
    </source>
</evidence>
<dbReference type="RefSeq" id="WP_307494805.1">
    <property type="nucleotide sequence ID" value="NZ_JAUSTN010000001.1"/>
</dbReference>
<keyword evidence="5" id="KW-1133">Transmembrane helix</keyword>
<sequence length="791" mass="88501">MKLNNRKDKTGEKVKKTIVSSNKRIFFTLTVLVFLFILIAVRLLYIQAFESEELTKAALRQLTKQESIQSNRGLIYDRNKKVMALNVSKSTIYYDSSLIIPRGGKNKGKRESDQQYEDRMAKFNIDRKKTLEEDATSLANILNLNREDLLLQISQDKMVRIARDVDRKVALKIRELNNPRISNEDYIKRFYPFGKSAAHVLGFLNNENFGIYGLESYYDDELSGIAGKSIKIKSEQQQQIPMTKEENYAPKNGFNLVSSIDVNIQNFADEAAQKAYNLYEPDKVSIIVQDTKTAQILAMVNLDEYDPNEPRNPINKKQEEEWKGLKDSDKVDLWAENWKNFSVESQYEPGSTFKLITAAAAIEEATTNPSRVYTCPGVLTDMKGVKISCTSKNRGPRTFLEAMEESCNITLVKVGRELGPERFLKYIRAFGFGDKTGIDLKGEVNGTIPKDPKHISKVSISTMSYGHGIAVTPIQLINAVSAIGNGGFLNEPRIIKEVVDNDGNIIEKFKTNTLRRVISQETSKTLKDIMAKVVEEGTGKKAQVPGYKIGGKTGTAYIASANGYEDEYNSSFIGLAPAMDPQITVLVVINRPKGDFYGATVAAPIAQEVMAKSLEYLKVPKTEKVDENALKEDIEVPDVTNRLVIDAGKILVDAGLRFNTPNKNTKDSSVVISQNPKAGSIVKNGTIIDVELNDPDEEKIMPLMTGMKDQQAESILKALNIEYNIVGNGSIVSQKPLPGTRLTEESKILLKCDNLTNYDENKSEDENSFEEKNSHKENGKNNNENNNKKNR</sequence>
<feature type="transmembrane region" description="Helical" evidence="5">
    <location>
        <begin position="25"/>
        <end position="45"/>
    </location>
</feature>
<feature type="domain" description="PASTA" evidence="6">
    <location>
        <begin position="696"/>
        <end position="754"/>
    </location>
</feature>
<evidence type="ECO:0000256" key="4">
    <source>
        <dbReference type="SAM" id="MobiDB-lite"/>
    </source>
</evidence>
<comment type="caution">
    <text evidence="7">The sequence shown here is derived from an EMBL/GenBank/DDBJ whole genome shotgun (WGS) entry which is preliminary data.</text>
</comment>
<dbReference type="InterPro" id="IPR050515">
    <property type="entry name" value="Beta-lactam/transpept"/>
</dbReference>
<dbReference type="SUPFAM" id="SSF56601">
    <property type="entry name" value="beta-lactamase/transpeptidase-like"/>
    <property type="match status" value="1"/>
</dbReference>
<dbReference type="Pfam" id="PF03793">
    <property type="entry name" value="PASTA"/>
    <property type="match status" value="2"/>
</dbReference>
<evidence type="ECO:0000256" key="1">
    <source>
        <dbReference type="ARBA" id="ARBA00004370"/>
    </source>
</evidence>